<dbReference type="Gene3D" id="1.10.3730.20">
    <property type="match status" value="1"/>
</dbReference>
<keyword evidence="4 7" id="KW-1133">Transmembrane helix</keyword>
<name>A0A7W7I0P4_9ACTN</name>
<feature type="transmembrane region" description="Helical" evidence="7">
    <location>
        <begin position="206"/>
        <end position="229"/>
    </location>
</feature>
<keyword evidence="10" id="KW-1185">Reference proteome</keyword>
<dbReference type="InterPro" id="IPR050638">
    <property type="entry name" value="AA-Vitamin_Transporters"/>
</dbReference>
<organism evidence="9 10">
    <name type="scientific">Actinoplanes digitatis</name>
    <dbReference type="NCBI Taxonomy" id="1868"/>
    <lineage>
        <taxon>Bacteria</taxon>
        <taxon>Bacillati</taxon>
        <taxon>Actinomycetota</taxon>
        <taxon>Actinomycetes</taxon>
        <taxon>Micromonosporales</taxon>
        <taxon>Micromonosporaceae</taxon>
        <taxon>Actinoplanes</taxon>
    </lineage>
</organism>
<feature type="transmembrane region" description="Helical" evidence="7">
    <location>
        <begin position="298"/>
        <end position="317"/>
    </location>
</feature>
<dbReference type="Pfam" id="PF00892">
    <property type="entry name" value="EamA"/>
    <property type="match status" value="2"/>
</dbReference>
<keyword evidence="5 7" id="KW-0472">Membrane</keyword>
<protein>
    <submittedName>
        <fullName evidence="9">Drug/metabolite transporter (DMT)-like permease</fullName>
    </submittedName>
</protein>
<feature type="transmembrane region" description="Helical" evidence="7">
    <location>
        <begin position="118"/>
        <end position="140"/>
    </location>
</feature>
<evidence type="ECO:0000256" key="5">
    <source>
        <dbReference type="ARBA" id="ARBA00023136"/>
    </source>
</evidence>
<dbReference type="AlphaFoldDB" id="A0A7W7I0P4"/>
<dbReference type="InterPro" id="IPR037185">
    <property type="entry name" value="EmrE-like"/>
</dbReference>
<feature type="transmembrane region" description="Helical" evidence="7">
    <location>
        <begin position="35"/>
        <end position="53"/>
    </location>
</feature>
<feature type="domain" description="EamA" evidence="8">
    <location>
        <begin position="176"/>
        <end position="313"/>
    </location>
</feature>
<feature type="transmembrane region" description="Helical" evidence="7">
    <location>
        <begin position="152"/>
        <end position="170"/>
    </location>
</feature>
<sequence>MTTQTGPDVQAPLAGAPVAAPAAAPAALRRWLPHFLVLAAIWGTSFLFIKVGVRELHPLWLTFGRVAAGALILLAVLAVTRDRLPRDARLWGHLAVVALLGVVLPFTLFGFGEQRVSSVLAGIWNAATPLVALPLAVLLFRTERMTVRRAAGLGIGFTGVLVVLGVWRGVGGAQLTGQLMCFGAAMCYAVAIPYQKKFIAGRAGSGVSMAAAQLLAALAMLAVAAPLLAGPPPDPTGLSTDVLLCVLALGALGTGIAFVLNFQVIRVAGASTSTSVTYLMPVVAVLVGVLVLREHLHWNQPAGAAIVLAGVAVSQGLRLRRRAAPAGVRPGNAWTDGGKAQDARTDE</sequence>
<proteinExistence type="inferred from homology"/>
<evidence type="ECO:0000256" key="1">
    <source>
        <dbReference type="ARBA" id="ARBA00004141"/>
    </source>
</evidence>
<evidence type="ECO:0000256" key="6">
    <source>
        <dbReference type="SAM" id="MobiDB-lite"/>
    </source>
</evidence>
<keyword evidence="3 7" id="KW-0812">Transmembrane</keyword>
<comment type="caution">
    <text evidence="9">The sequence shown here is derived from an EMBL/GenBank/DDBJ whole genome shotgun (WGS) entry which is preliminary data.</text>
</comment>
<feature type="region of interest" description="Disordered" evidence="6">
    <location>
        <begin position="327"/>
        <end position="347"/>
    </location>
</feature>
<dbReference type="SUPFAM" id="SSF103481">
    <property type="entry name" value="Multidrug resistance efflux transporter EmrE"/>
    <property type="match status" value="2"/>
</dbReference>
<feature type="transmembrane region" description="Helical" evidence="7">
    <location>
        <begin position="59"/>
        <end position="79"/>
    </location>
</feature>
<evidence type="ECO:0000256" key="3">
    <source>
        <dbReference type="ARBA" id="ARBA00022692"/>
    </source>
</evidence>
<comment type="subcellular location">
    <subcellularLocation>
        <location evidence="1">Membrane</location>
        <topology evidence="1">Multi-pass membrane protein</topology>
    </subcellularLocation>
</comment>
<feature type="transmembrane region" description="Helical" evidence="7">
    <location>
        <begin position="276"/>
        <end position="292"/>
    </location>
</feature>
<gene>
    <name evidence="9" type="ORF">BJ971_004849</name>
</gene>
<evidence type="ECO:0000313" key="9">
    <source>
        <dbReference type="EMBL" id="MBB4764293.1"/>
    </source>
</evidence>
<evidence type="ECO:0000256" key="7">
    <source>
        <dbReference type="SAM" id="Phobius"/>
    </source>
</evidence>
<feature type="transmembrane region" description="Helical" evidence="7">
    <location>
        <begin position="91"/>
        <end position="112"/>
    </location>
</feature>
<accession>A0A7W7I0P4</accession>
<evidence type="ECO:0000313" key="10">
    <source>
        <dbReference type="Proteomes" id="UP000578112"/>
    </source>
</evidence>
<feature type="transmembrane region" description="Helical" evidence="7">
    <location>
        <begin position="176"/>
        <end position="194"/>
    </location>
</feature>
<feature type="transmembrane region" description="Helical" evidence="7">
    <location>
        <begin position="241"/>
        <end position="264"/>
    </location>
</feature>
<evidence type="ECO:0000256" key="4">
    <source>
        <dbReference type="ARBA" id="ARBA00022989"/>
    </source>
</evidence>
<reference evidence="9 10" key="1">
    <citation type="submission" date="2020-08" db="EMBL/GenBank/DDBJ databases">
        <title>Sequencing the genomes of 1000 actinobacteria strains.</title>
        <authorList>
            <person name="Klenk H.-P."/>
        </authorList>
    </citation>
    <scope>NUCLEOTIDE SEQUENCE [LARGE SCALE GENOMIC DNA]</scope>
    <source>
        <strain evidence="9 10">DSM 43149</strain>
    </source>
</reference>
<dbReference type="InterPro" id="IPR000620">
    <property type="entry name" value="EamA_dom"/>
</dbReference>
<dbReference type="Proteomes" id="UP000578112">
    <property type="component" value="Unassembled WGS sequence"/>
</dbReference>
<dbReference type="EMBL" id="JACHNH010000001">
    <property type="protein sequence ID" value="MBB4764293.1"/>
    <property type="molecule type" value="Genomic_DNA"/>
</dbReference>
<dbReference type="PANTHER" id="PTHR32322">
    <property type="entry name" value="INNER MEMBRANE TRANSPORTER"/>
    <property type="match status" value="1"/>
</dbReference>
<dbReference type="GO" id="GO:0016020">
    <property type="term" value="C:membrane"/>
    <property type="evidence" value="ECO:0007669"/>
    <property type="project" value="UniProtKB-SubCell"/>
</dbReference>
<feature type="domain" description="EamA" evidence="8">
    <location>
        <begin position="35"/>
        <end position="164"/>
    </location>
</feature>
<evidence type="ECO:0000259" key="8">
    <source>
        <dbReference type="Pfam" id="PF00892"/>
    </source>
</evidence>
<dbReference type="PANTHER" id="PTHR32322:SF9">
    <property type="entry name" value="AMINO-ACID METABOLITE EFFLUX PUMP-RELATED"/>
    <property type="match status" value="1"/>
</dbReference>
<comment type="similarity">
    <text evidence="2">Belongs to the EamA transporter family.</text>
</comment>
<evidence type="ECO:0000256" key="2">
    <source>
        <dbReference type="ARBA" id="ARBA00007362"/>
    </source>
</evidence>